<keyword evidence="1" id="KW-0732">Signal</keyword>
<dbReference type="EMBL" id="BSST01000001">
    <property type="protein sequence ID" value="GLX77884.1"/>
    <property type="molecule type" value="Genomic_DNA"/>
</dbReference>
<evidence type="ECO:0000256" key="1">
    <source>
        <dbReference type="SAM" id="SignalP"/>
    </source>
</evidence>
<comment type="caution">
    <text evidence="2">The sequence shown here is derived from an EMBL/GenBank/DDBJ whole genome shotgun (WGS) entry which is preliminary data.</text>
</comment>
<evidence type="ECO:0000313" key="3">
    <source>
        <dbReference type="Proteomes" id="UP001157186"/>
    </source>
</evidence>
<accession>A0ABQ6GRB1</accession>
<name>A0ABQ6GRB1_9GAMM</name>
<dbReference type="Proteomes" id="UP001157186">
    <property type="component" value="Unassembled WGS sequence"/>
</dbReference>
<dbReference type="RefSeq" id="WP_284243782.1">
    <property type="nucleotide sequence ID" value="NZ_BSST01000001.1"/>
</dbReference>
<keyword evidence="3" id="KW-1185">Reference proteome</keyword>
<feature type="signal peptide" evidence="1">
    <location>
        <begin position="1"/>
        <end position="20"/>
    </location>
</feature>
<reference evidence="2 3" key="1">
    <citation type="submission" date="2023-03" db="EMBL/GenBank/DDBJ databases">
        <title>Draft genome sequence of Thalassotalea insulae KCTC 62186T.</title>
        <authorList>
            <person name="Sawabe T."/>
        </authorList>
    </citation>
    <scope>NUCLEOTIDE SEQUENCE [LARGE SCALE GENOMIC DNA]</scope>
    <source>
        <strain evidence="2 3">KCTC 62186</strain>
    </source>
</reference>
<evidence type="ECO:0000313" key="2">
    <source>
        <dbReference type="EMBL" id="GLX77884.1"/>
    </source>
</evidence>
<proteinExistence type="predicted"/>
<feature type="chain" id="PRO_5047361271" description="Solute-binding protein family 3/N-terminal domain-containing protein" evidence="1">
    <location>
        <begin position="21"/>
        <end position="290"/>
    </location>
</feature>
<sequence length="290" mass="33677">MLRRFAFFILFSMLANSLIAQEIRVVGKQAEADIAHGYFIQLISLALTASTPKYPATSFQVIDINRITQMRTLNLLAQGSVDVFWSGTNKAREAQFIPIRIPLFQGLLGYRLSIIHQDNLAMFNKLLKQPDQLKSLTACQGEHWPDSDILESNGYKVSRIVRFDSMYAMLAFKRCDYFPRAIFEGYSELEVIKKKFPKLVVFDQLILHYPFAIYFFVNKNNPELAQQLTYGLNQLINDGRLMQFMKSHPLSSPLFPLTKWQDKQYLHLSNQDLSKETRALDDKFWLKLYP</sequence>
<evidence type="ECO:0008006" key="4">
    <source>
        <dbReference type="Google" id="ProtNLM"/>
    </source>
</evidence>
<dbReference type="Gene3D" id="3.40.190.10">
    <property type="entry name" value="Periplasmic binding protein-like II"/>
    <property type="match status" value="2"/>
</dbReference>
<dbReference type="SUPFAM" id="SSF53850">
    <property type="entry name" value="Periplasmic binding protein-like II"/>
    <property type="match status" value="1"/>
</dbReference>
<gene>
    <name evidence="2" type="ORF">tinsulaeT_12240</name>
</gene>
<protein>
    <recommendedName>
        <fullName evidence="4">Solute-binding protein family 3/N-terminal domain-containing protein</fullName>
    </recommendedName>
</protein>
<organism evidence="2 3">
    <name type="scientific">Thalassotalea insulae</name>
    <dbReference type="NCBI Taxonomy" id="2056778"/>
    <lineage>
        <taxon>Bacteria</taxon>
        <taxon>Pseudomonadati</taxon>
        <taxon>Pseudomonadota</taxon>
        <taxon>Gammaproteobacteria</taxon>
        <taxon>Alteromonadales</taxon>
        <taxon>Colwelliaceae</taxon>
        <taxon>Thalassotalea</taxon>
    </lineage>
</organism>